<keyword evidence="3" id="KW-1185">Reference proteome</keyword>
<protein>
    <recommendedName>
        <fullName evidence="1">PIN like domain-containing protein</fullName>
    </recommendedName>
</protein>
<evidence type="ECO:0000259" key="1">
    <source>
        <dbReference type="Pfam" id="PF18476"/>
    </source>
</evidence>
<comment type="caution">
    <text evidence="2">The sequence shown here is derived from an EMBL/GenBank/DDBJ whole genome shotgun (WGS) entry which is preliminary data.</text>
</comment>
<proteinExistence type="predicted"/>
<organism evidence="2 3">
    <name type="scientific">Paenibacillus tyrfis</name>
    <dbReference type="NCBI Taxonomy" id="1501230"/>
    <lineage>
        <taxon>Bacteria</taxon>
        <taxon>Bacillati</taxon>
        <taxon>Bacillota</taxon>
        <taxon>Bacilli</taxon>
        <taxon>Bacillales</taxon>
        <taxon>Paenibacillaceae</taxon>
        <taxon>Paenibacillus</taxon>
    </lineage>
</organism>
<feature type="domain" description="PIN like" evidence="1">
    <location>
        <begin position="19"/>
        <end position="256"/>
    </location>
</feature>
<sequence>MGYIYNKNDLIKVLNSDLVIIMDTNVWLDLYSLSPETISDVMEAIDNSNLFWMPHQVFIEFQRKVKEVRERNIKRYNSLKDEVCKVISDANNEITSLFNTHNKHKLSDVTTLHKELQNHLNEEIKNVKQRLKQMQMDHEKEMISNSINLDEDFIEKYIDNLKKELSDSNGFSVMQLLEIYEEGEKRYKYKIPPGFTDHKKDSDDSSEIPERKYGDLIIWKELLNYVKKRPVNVIFVNNERKSDWWAPENVKKNRIPSVLEQEFQLASSNQASLFMVPFHELVHHLGEELHISKNSILEITERIAFISDINKYFKDNLRKLTEEFAESMSETLTNEISSNAYGESVAGGNIDDIDDIEISDIKILNNEFEFDTTDFEVSVVFQAEITANANISVYWGKGSSTSGQVQLKAIYDGGIVYTIDYTATEPSKSHTIFDQDVTSFKITKIIFDEYDFDESDYSEGEHTCPDCGSQYSYEDDGGNGFCSNCAWNH</sequence>
<dbReference type="AlphaFoldDB" id="A0A081P0M6"/>
<dbReference type="EMBL" id="JNVM01000017">
    <property type="protein sequence ID" value="KEQ24249.1"/>
    <property type="molecule type" value="Genomic_DNA"/>
</dbReference>
<evidence type="ECO:0000313" key="2">
    <source>
        <dbReference type="EMBL" id="KEQ24249.1"/>
    </source>
</evidence>
<dbReference type="Pfam" id="PF18476">
    <property type="entry name" value="PIN_8"/>
    <property type="match status" value="1"/>
</dbReference>
<gene>
    <name evidence="2" type="ORF">ET33_11205</name>
</gene>
<reference evidence="2 3" key="1">
    <citation type="submission" date="2014-06" db="EMBL/GenBank/DDBJ databases">
        <title>Draft genome sequence of Paenibacillus sp. MSt1.</title>
        <authorList>
            <person name="Aw Y.K."/>
            <person name="Ong K.S."/>
            <person name="Gan H.M."/>
            <person name="Lee S.M."/>
        </authorList>
    </citation>
    <scope>NUCLEOTIDE SEQUENCE [LARGE SCALE GENOMIC DNA]</scope>
    <source>
        <strain evidence="2 3">MSt1</strain>
    </source>
</reference>
<dbReference type="Proteomes" id="UP000028123">
    <property type="component" value="Unassembled WGS sequence"/>
</dbReference>
<evidence type="ECO:0000313" key="3">
    <source>
        <dbReference type="Proteomes" id="UP000028123"/>
    </source>
</evidence>
<dbReference type="InterPro" id="IPR041578">
    <property type="entry name" value="PIN_8"/>
</dbReference>
<dbReference type="OrthoDB" id="9182727at2"/>
<dbReference type="RefSeq" id="WP_036686579.1">
    <property type="nucleotide sequence ID" value="NZ_FYEP01000002.1"/>
</dbReference>
<accession>A0A081P0M6</accession>
<dbReference type="eggNOG" id="COG4585">
    <property type="taxonomic scope" value="Bacteria"/>
</dbReference>
<name>A0A081P0M6_9BACL</name>